<accession>A0A9P0H3B3</accession>
<name>A0A9P0H3B3_NEZVI</name>
<keyword evidence="9" id="KW-1015">Disulfide bond</keyword>
<keyword evidence="15" id="KW-1185">Reference proteome</keyword>
<dbReference type="InterPro" id="IPR040326">
    <property type="entry name" value="HAP2/GCS1"/>
</dbReference>
<keyword evidence="3" id="KW-1003">Cell membrane</keyword>
<feature type="compositionally biased region" description="Basic and acidic residues" evidence="11">
    <location>
        <begin position="1041"/>
        <end position="1064"/>
    </location>
</feature>
<reference evidence="14" key="1">
    <citation type="submission" date="2022-01" db="EMBL/GenBank/DDBJ databases">
        <authorList>
            <person name="King R."/>
        </authorList>
    </citation>
    <scope>NUCLEOTIDE SEQUENCE</scope>
</reference>
<feature type="region of interest" description="Disordered" evidence="11">
    <location>
        <begin position="1312"/>
        <end position="1334"/>
    </location>
</feature>
<evidence type="ECO:0000256" key="4">
    <source>
        <dbReference type="ARBA" id="ARBA00022692"/>
    </source>
</evidence>
<dbReference type="OrthoDB" id="6630188at2759"/>
<feature type="compositionally biased region" description="Basic and acidic residues" evidence="11">
    <location>
        <begin position="342"/>
        <end position="354"/>
    </location>
</feature>
<feature type="region of interest" description="Disordered" evidence="11">
    <location>
        <begin position="1914"/>
        <end position="1933"/>
    </location>
</feature>
<evidence type="ECO:0000256" key="5">
    <source>
        <dbReference type="ARBA" id="ARBA00022729"/>
    </source>
</evidence>
<evidence type="ECO:0000313" key="15">
    <source>
        <dbReference type="Proteomes" id="UP001152798"/>
    </source>
</evidence>
<feature type="compositionally biased region" description="Polar residues" evidence="11">
    <location>
        <begin position="355"/>
        <end position="366"/>
    </location>
</feature>
<dbReference type="GO" id="GO:0008289">
    <property type="term" value="F:lipid binding"/>
    <property type="evidence" value="ECO:0007669"/>
    <property type="project" value="UniProtKB-KW"/>
</dbReference>
<feature type="compositionally biased region" description="Basic and acidic residues" evidence="11">
    <location>
        <begin position="248"/>
        <end position="266"/>
    </location>
</feature>
<feature type="compositionally biased region" description="Polar residues" evidence="11">
    <location>
        <begin position="1916"/>
        <end position="1928"/>
    </location>
</feature>
<feature type="compositionally biased region" description="Polar residues" evidence="11">
    <location>
        <begin position="289"/>
        <end position="306"/>
    </location>
</feature>
<feature type="transmembrane region" description="Helical" evidence="12">
    <location>
        <begin position="2457"/>
        <end position="2477"/>
    </location>
</feature>
<feature type="domain" description="Generative cell specific-1/HAP2" evidence="13">
    <location>
        <begin position="1951"/>
        <end position="2306"/>
    </location>
</feature>
<evidence type="ECO:0000256" key="2">
    <source>
        <dbReference type="ARBA" id="ARBA00010929"/>
    </source>
</evidence>
<evidence type="ECO:0000256" key="9">
    <source>
        <dbReference type="ARBA" id="ARBA00023157"/>
    </source>
</evidence>
<feature type="region of interest" description="Disordered" evidence="11">
    <location>
        <begin position="287"/>
        <end position="317"/>
    </location>
</feature>
<dbReference type="PANTHER" id="PTHR31764">
    <property type="entry name" value="PROTEIN HAPLESS 2"/>
    <property type="match status" value="1"/>
</dbReference>
<feature type="region of interest" description="Disordered" evidence="11">
    <location>
        <begin position="151"/>
        <end position="177"/>
    </location>
</feature>
<dbReference type="PANTHER" id="PTHR31764:SF0">
    <property type="entry name" value="GENERATIVE CELL SPECIFIC-1_HAP2 DOMAIN-CONTAINING PROTEIN"/>
    <property type="match status" value="1"/>
</dbReference>
<keyword evidence="10" id="KW-0278">Fertilization</keyword>
<dbReference type="Proteomes" id="UP001152798">
    <property type="component" value="Chromosome 2"/>
</dbReference>
<feature type="transmembrane region" description="Helical" evidence="12">
    <location>
        <begin position="2364"/>
        <end position="2388"/>
    </location>
</feature>
<feature type="compositionally biased region" description="Basic and acidic residues" evidence="11">
    <location>
        <begin position="440"/>
        <end position="452"/>
    </location>
</feature>
<proteinExistence type="inferred from homology"/>
<keyword evidence="4 12" id="KW-0812">Transmembrane</keyword>
<dbReference type="GO" id="GO:0005886">
    <property type="term" value="C:plasma membrane"/>
    <property type="evidence" value="ECO:0007669"/>
    <property type="project" value="UniProtKB-SubCell"/>
</dbReference>
<evidence type="ECO:0000256" key="7">
    <source>
        <dbReference type="ARBA" id="ARBA00023121"/>
    </source>
</evidence>
<evidence type="ECO:0000256" key="6">
    <source>
        <dbReference type="ARBA" id="ARBA00022989"/>
    </source>
</evidence>
<feature type="compositionally biased region" description="Basic and acidic residues" evidence="11">
    <location>
        <begin position="159"/>
        <end position="172"/>
    </location>
</feature>
<keyword evidence="8 12" id="KW-0472">Membrane</keyword>
<feature type="region of interest" description="Disordered" evidence="11">
    <location>
        <begin position="432"/>
        <end position="482"/>
    </location>
</feature>
<feature type="compositionally biased region" description="Polar residues" evidence="11">
    <location>
        <begin position="453"/>
        <end position="463"/>
    </location>
</feature>
<feature type="region of interest" description="Disordered" evidence="11">
    <location>
        <begin position="1041"/>
        <end position="1076"/>
    </location>
</feature>
<feature type="compositionally biased region" description="Basic residues" evidence="11">
    <location>
        <begin position="20"/>
        <end position="36"/>
    </location>
</feature>
<evidence type="ECO:0000256" key="12">
    <source>
        <dbReference type="SAM" id="Phobius"/>
    </source>
</evidence>
<evidence type="ECO:0000256" key="10">
    <source>
        <dbReference type="ARBA" id="ARBA00023279"/>
    </source>
</evidence>
<evidence type="ECO:0000313" key="14">
    <source>
        <dbReference type="EMBL" id="CAH1393976.1"/>
    </source>
</evidence>
<comment type="similarity">
    <text evidence="2">Belongs to the HAP2/GCS1 family.</text>
</comment>
<organism evidence="14 15">
    <name type="scientific">Nezara viridula</name>
    <name type="common">Southern green stink bug</name>
    <name type="synonym">Cimex viridulus</name>
    <dbReference type="NCBI Taxonomy" id="85310"/>
    <lineage>
        <taxon>Eukaryota</taxon>
        <taxon>Metazoa</taxon>
        <taxon>Ecdysozoa</taxon>
        <taxon>Arthropoda</taxon>
        <taxon>Hexapoda</taxon>
        <taxon>Insecta</taxon>
        <taxon>Pterygota</taxon>
        <taxon>Neoptera</taxon>
        <taxon>Paraneoptera</taxon>
        <taxon>Hemiptera</taxon>
        <taxon>Heteroptera</taxon>
        <taxon>Panheteroptera</taxon>
        <taxon>Pentatomomorpha</taxon>
        <taxon>Pentatomoidea</taxon>
        <taxon>Pentatomidae</taxon>
        <taxon>Pentatominae</taxon>
        <taxon>Nezara</taxon>
    </lineage>
</organism>
<comment type="subcellular location">
    <subcellularLocation>
        <location evidence="1">Cell membrane</location>
        <topology evidence="1">Single-pass type I membrane protein</topology>
    </subcellularLocation>
</comment>
<keyword evidence="6 12" id="KW-1133">Transmembrane helix</keyword>
<feature type="region of interest" description="Disordered" evidence="11">
    <location>
        <begin position="1"/>
        <end position="41"/>
    </location>
</feature>
<evidence type="ECO:0000256" key="8">
    <source>
        <dbReference type="ARBA" id="ARBA00023136"/>
    </source>
</evidence>
<feature type="region of interest" description="Disordered" evidence="11">
    <location>
        <begin position="379"/>
        <end position="416"/>
    </location>
</feature>
<keyword evidence="5" id="KW-0732">Signal</keyword>
<keyword evidence="7" id="KW-0446">Lipid-binding</keyword>
<feature type="region of interest" description="Disordered" evidence="11">
    <location>
        <begin position="242"/>
        <end position="271"/>
    </location>
</feature>
<feature type="compositionally biased region" description="Basic and acidic residues" evidence="11">
    <location>
        <begin position="193"/>
        <end position="204"/>
    </location>
</feature>
<gene>
    <name evidence="14" type="ORF">NEZAVI_LOCUS4553</name>
</gene>
<feature type="region of interest" description="Disordered" evidence="11">
    <location>
        <begin position="193"/>
        <end position="224"/>
    </location>
</feature>
<feature type="compositionally biased region" description="Polar residues" evidence="11">
    <location>
        <begin position="406"/>
        <end position="416"/>
    </location>
</feature>
<feature type="region of interest" description="Disordered" evidence="11">
    <location>
        <begin position="334"/>
        <end position="366"/>
    </location>
</feature>
<evidence type="ECO:0000256" key="1">
    <source>
        <dbReference type="ARBA" id="ARBA00004251"/>
    </source>
</evidence>
<evidence type="ECO:0000256" key="3">
    <source>
        <dbReference type="ARBA" id="ARBA00022475"/>
    </source>
</evidence>
<feature type="compositionally biased region" description="Basic and acidic residues" evidence="11">
    <location>
        <begin position="390"/>
        <end position="405"/>
    </location>
</feature>
<dbReference type="EMBL" id="OV725078">
    <property type="protein sequence ID" value="CAH1393976.1"/>
    <property type="molecule type" value="Genomic_DNA"/>
</dbReference>
<sequence length="2682" mass="306058">MSATGPDSEEEPEGFLYRGQKWRNRNKNFNGKKKPKNMTVSRPFYDEEPDIVFLGPEFDSRNICSKCHKLKRKDQKRIQKYCSDSQAKPEQVESPFLFFGNHRDIQSPEEQRNISNKIEAMDYQERNESGTHQNSTRSFLGFNFWKHGRTKGKLTTSSDKNKESAKQTKDGTHQNSTTRSFLGFNFWKHSHTKEKLTTSSDKAHSNKNIKSAKQTKDGTHQNSTTRSFLGFNFWKHGRTKGKLTASSDKAHSDKNKESAKQTKDGTHQNSTTRSFLGFNFWKHGRTKGKLTTSSDKAHSTKNNESAKQIKDGTHQNSTTRSFLGFNFWKHGRTKGKLTTSSDKAHSTKNKESAKQTKGGNHQNSTRSFLGFHFWKHSHTTRKTTTGKLTKSADKEHSNKTKESAKQTKNGTHQNSTIRSFLGFNFWKHGRTNGKLTTSSDKAHSNKNKESAKQTKGGSSQNGVKKSFLGFPFRKSNPTSTTKKTTTKMLITPIDKAHSNRNKELAKETKSNQKGRRYYLRIRSKNYKKTSTTIKPDVATCKHCCTTTKSKNQGKPFPNLNPNIEKLHRYMNKEVLKNTKLNNHGLLKRSLHKLSGLINISTTVHLKHTNRPKWFKSFLRRGFRQRDKTKKISQTVTAPANITSSTTLPTTLGIKENNSSRKYTSQCTINPVDKTNEYLITIDDDEEEFEESETRPWKDDDIFEEFPDSVNNEVIFECKDNGLQNNLKGKTVIEAAHLFTDIEQDECTSSLLNKMKFQSRKFAGMIGEYVTEKNPTDDEKIVIIDGEHPERSDENNKIFIETVESTSETDQNNQWFIEEAKTGLEKTTEGDVVIIDGEHPERSDENNKIFIETVESSSETDQNNQWFSEEAKTDVDKTTEGDVVIIDGEHPERSNENNKIFIETVESTSETDQNNQWFIEEAKTDVEKTTEGDVIIIDTNNPAKTNASSNNKIFIENIYIQSPLEMEECHKSNREKNETEPTTESDVIIIDSGKTDLSKVEGVNKDASFLYRTEKDIESETKITRSNDEDFIIVNSDTKEKSEDSSKKSILSEKSKSLKTDKSIKSQDGGNKGAAENNSDVLKLCNKRVKLLKEKLDQIPQHHLGNYKTSTDELKTCSNTKELMLSKLHKISIPNFRTVKGDIDALKTLLNDTKSLRHKSHNTSNPDLRLAITDDGEQNSNLSKTVFPQSEMVRHSFGSIPIDDNNNIMIINSRITPRTKTHKSYKNFFLDSSKGKAKKGSFSFLVKDKNQMNAYRKFKIRKNRKKFVPNVQNKSGVGVVPTIILMKNGNSLKINESNKIKFLGKLSSSLKIDKNKNHKSNKQNKSGKGIDTNRGNNFKTKILHILHIPEKNSMITTTNDYQKFIIINNAVTPRLDEFNGPHKVFLESMKKKERKKFKFPLKNQNSKNRFKKLKKKNKLKSKIQKKILPGIHLDNEHNSISKLNKSILHYKEPLKKVLKIKNSSLATEIIKVLTGVGIKNVTLGKNRQKKTKVKNITSSPVSEQVNKPKDIGLAGNTLKALKDIMKFVKVFLNLRSKNVTRKIENPSLLHKQKKKTEALDLLQNNIDSVGVTSPIKEVLNNSKSKNQALEKKSNFNVHKNKNGSEYVGFLQNKTDAVGIISHKKEALNSSKSRNHSIKKTLDRQIMVPEDNGLKNKTLPFVDDIRNKIILKSEKSTKPTVKHNYTSFIHGPFLKPKGFAMENNDSHGPGNKSKTVDLLKIMNTTSKRVVLNVINKTIYGYNQSQANKSKNYLKDFVILLLQHFIGKMFVNIPKKPSNFTKVGVNLNNPEMKENPNDWVEEFHNVSYKMYYNPETLTDFYKDAPKEKSLSSVNLNPGGQLLNIAYKVENLLNALSSFENANKPDEAINNNINGPKSAYHNPKKRTGMSKAIHQLKEDIEELDDVLFHNKSEETIEFSLESNQSEPKSSSFEPAINESYDLSRDTRQISVSGVQKRGGQSCVDRYIPIWANPFTYHESAHCLRFSDLWYSVYRLKDPFIYHSVYFEVFEKNCKTYENSWKLSTGGDIVQIGTFHRKSIDEGPSIVFTYTPFSATNNKYFCFDPLLHQIMVPRIVPRAIIDKYPQVDEGPGRYLLVSPSGISHDGEDCDKAGVGYSAFASQPDRCNKPAGSCLLNQPLDFWQHDTDALAHNKSGNYFLDNFAAVEDSSVKVAEGKQFLTVGYSGHYTSVVEIEMRIDDNIVIRNESPALIHEVLIDSTCEHQTKITIKVTNAGYVSTAYRPKITNCPVNVPNIWYDNEGPLVYIAPFRVHVFRVTLYGTSRPSRFHCSVEIMNNRSETLAVRRIRIQKYDRCFCVWHCLCSCAASSQKFGCHPMSIDHYHAAGFVGSVPETDVLVSKQISKTHYRENFARAVVVAFYIYIILIFFGLIKAIYGSLCYRRLALMHLHMLCPRFYQSARLMPAVCPCRREVIRPNSACSVSSDGSEVADPQSKRPATVLMLEFFYNTICYVCIIGLYIFIALVKSMKCCIFLCIPERRKDRRTLYDTRSFESQFSDVIEEHERRGTLSTEEFFRKCEAIKNKHMPYMLRNRNKRTRKELLDEIREEFLDIYRNADIYPNTKPKQFPSYDKEMGANQSTFSAPHYLYAKKTKKSINVTEFQSVIANTVHKAEKTNPITKKGANQRNKEQYNVKAKKSVGTLKRSIFSTRSSYSLSNTLPENKISMLHLE</sequence>
<dbReference type="Pfam" id="PF10699">
    <property type="entry name" value="HAP2-GCS1"/>
    <property type="match status" value="1"/>
</dbReference>
<evidence type="ECO:0000256" key="11">
    <source>
        <dbReference type="SAM" id="MobiDB-lite"/>
    </source>
</evidence>
<dbReference type="InterPro" id="IPR018928">
    <property type="entry name" value="HAP2/GCS1_dom"/>
</dbReference>
<evidence type="ECO:0000259" key="13">
    <source>
        <dbReference type="Pfam" id="PF10699"/>
    </source>
</evidence>
<protein>
    <recommendedName>
        <fullName evidence="13">Generative cell specific-1/HAP2 domain-containing protein</fullName>
    </recommendedName>
</protein>
<dbReference type="GO" id="GO:0007338">
    <property type="term" value="P:single fertilization"/>
    <property type="evidence" value="ECO:0007669"/>
    <property type="project" value="UniProtKB-KW"/>
</dbReference>